<feature type="transmembrane region" description="Helical" evidence="9">
    <location>
        <begin position="344"/>
        <end position="365"/>
    </location>
</feature>
<accession>A0A1Q8ZKD6</accession>
<feature type="transmembrane region" description="Helical" evidence="9">
    <location>
        <begin position="104"/>
        <end position="127"/>
    </location>
</feature>
<organism evidence="11 12">
    <name type="scientific">Rhizobium oryziradicis</name>
    <dbReference type="NCBI Taxonomy" id="1867956"/>
    <lineage>
        <taxon>Bacteria</taxon>
        <taxon>Pseudomonadati</taxon>
        <taxon>Pseudomonadota</taxon>
        <taxon>Alphaproteobacteria</taxon>
        <taxon>Hyphomicrobiales</taxon>
        <taxon>Rhizobiaceae</taxon>
        <taxon>Rhizobium/Agrobacterium group</taxon>
        <taxon>Rhizobium</taxon>
    </lineage>
</organism>
<dbReference type="PANTHER" id="PTHR23535:SF2">
    <property type="entry name" value="SUGAR EFFLUX TRANSPORTER A-RELATED"/>
    <property type="match status" value="1"/>
</dbReference>
<keyword evidence="3" id="KW-0813">Transport</keyword>
<dbReference type="InterPro" id="IPR011701">
    <property type="entry name" value="MFS"/>
</dbReference>
<feature type="transmembrane region" description="Helical" evidence="9">
    <location>
        <begin position="310"/>
        <end position="332"/>
    </location>
</feature>
<evidence type="ECO:0000256" key="4">
    <source>
        <dbReference type="ARBA" id="ARBA00022475"/>
    </source>
</evidence>
<proteinExistence type="inferred from homology"/>
<reference evidence="11 12" key="1">
    <citation type="submission" date="2016-09" db="EMBL/GenBank/DDBJ databases">
        <title>Rhizobium oryziradicis sp. nov., isolated from the root of rice.</title>
        <authorList>
            <person name="Zhao J."/>
            <person name="Zhang X."/>
        </authorList>
    </citation>
    <scope>NUCLEOTIDE SEQUENCE [LARGE SCALE GENOMIC DNA]</scope>
    <source>
        <strain evidence="11 12">N19</strain>
    </source>
</reference>
<feature type="transmembrane region" description="Helical" evidence="9">
    <location>
        <begin position="21"/>
        <end position="40"/>
    </location>
</feature>
<dbReference type="GO" id="GO:0022857">
    <property type="term" value="F:transmembrane transporter activity"/>
    <property type="evidence" value="ECO:0007669"/>
    <property type="project" value="InterPro"/>
</dbReference>
<feature type="domain" description="Major facilitator superfamily (MFS) profile" evidence="10">
    <location>
        <begin position="212"/>
        <end position="403"/>
    </location>
</feature>
<evidence type="ECO:0000259" key="10">
    <source>
        <dbReference type="PROSITE" id="PS50850"/>
    </source>
</evidence>
<feature type="transmembrane region" description="Helical" evidence="9">
    <location>
        <begin position="174"/>
        <end position="194"/>
    </location>
</feature>
<dbReference type="Pfam" id="PF07690">
    <property type="entry name" value="MFS_1"/>
    <property type="match status" value="1"/>
</dbReference>
<comment type="caution">
    <text evidence="11">The sequence shown here is derived from an EMBL/GenBank/DDBJ whole genome shotgun (WGS) entry which is preliminary data.</text>
</comment>
<dbReference type="AlphaFoldDB" id="A0A1Q8ZKD6"/>
<evidence type="ECO:0000256" key="8">
    <source>
        <dbReference type="ARBA" id="ARBA00023136"/>
    </source>
</evidence>
<evidence type="ECO:0000256" key="6">
    <source>
        <dbReference type="ARBA" id="ARBA00022692"/>
    </source>
</evidence>
<feature type="transmembrane region" description="Helical" evidence="9">
    <location>
        <begin position="284"/>
        <end position="304"/>
    </location>
</feature>
<keyword evidence="6 9" id="KW-0812">Transmembrane</keyword>
<name>A0A1Q8ZKD6_9HYPH</name>
<evidence type="ECO:0000256" key="3">
    <source>
        <dbReference type="ARBA" id="ARBA00022448"/>
    </source>
</evidence>
<gene>
    <name evidence="11" type="ORF">BJF95_12990</name>
</gene>
<feature type="transmembrane region" description="Helical" evidence="9">
    <location>
        <begin position="52"/>
        <end position="71"/>
    </location>
</feature>
<keyword evidence="7 9" id="KW-1133">Transmembrane helix</keyword>
<evidence type="ECO:0000256" key="7">
    <source>
        <dbReference type="ARBA" id="ARBA00022989"/>
    </source>
</evidence>
<dbReference type="RefSeq" id="WP_075641827.1">
    <property type="nucleotide sequence ID" value="NZ_MKIM01000033.1"/>
</dbReference>
<dbReference type="InterPro" id="IPR036259">
    <property type="entry name" value="MFS_trans_sf"/>
</dbReference>
<dbReference type="EMBL" id="MKIM01000033">
    <property type="protein sequence ID" value="OLP42356.1"/>
    <property type="molecule type" value="Genomic_DNA"/>
</dbReference>
<evidence type="ECO:0000256" key="2">
    <source>
        <dbReference type="ARBA" id="ARBA00006523"/>
    </source>
</evidence>
<keyword evidence="12" id="KW-1185">Reference proteome</keyword>
<feature type="transmembrane region" description="Helical" evidence="9">
    <location>
        <begin position="148"/>
        <end position="168"/>
    </location>
</feature>
<dbReference type="InterPro" id="IPR020846">
    <property type="entry name" value="MFS_dom"/>
</dbReference>
<dbReference type="Gene3D" id="1.20.1250.20">
    <property type="entry name" value="MFS general substrate transporter like domains"/>
    <property type="match status" value="2"/>
</dbReference>
<keyword evidence="4" id="KW-1003">Cell membrane</keyword>
<evidence type="ECO:0000313" key="11">
    <source>
        <dbReference type="EMBL" id="OLP42356.1"/>
    </source>
</evidence>
<dbReference type="STRING" id="1867956.BJF95_12990"/>
<dbReference type="GO" id="GO:0005886">
    <property type="term" value="C:plasma membrane"/>
    <property type="evidence" value="ECO:0007669"/>
    <property type="project" value="UniProtKB-SubCell"/>
</dbReference>
<feature type="transmembrane region" description="Helical" evidence="9">
    <location>
        <begin position="215"/>
        <end position="236"/>
    </location>
</feature>
<feature type="transmembrane region" description="Helical" evidence="9">
    <location>
        <begin position="371"/>
        <end position="392"/>
    </location>
</feature>
<keyword evidence="8 9" id="KW-0472">Membrane</keyword>
<dbReference type="PROSITE" id="PS50850">
    <property type="entry name" value="MFS"/>
    <property type="match status" value="1"/>
</dbReference>
<evidence type="ECO:0000256" key="9">
    <source>
        <dbReference type="SAM" id="Phobius"/>
    </source>
</evidence>
<dbReference type="SUPFAM" id="SSF103473">
    <property type="entry name" value="MFS general substrate transporter"/>
    <property type="match status" value="1"/>
</dbReference>
<feature type="transmembrane region" description="Helical" evidence="9">
    <location>
        <begin position="78"/>
        <end position="98"/>
    </location>
</feature>
<sequence>MVPTLSVILHNPGVRVSAISIFFFGLTGATTAPFMSLIGIHELGLSNAHYSMLIFAASCINVVASVLVGALADRMGHFRMPMLVVSLFGVVGYGAVYLVPHQMVFVVCTLCCLPVFGALNSLIFANVRSASSHMPVRDLIAVNSGVRAIISASWVLVPGVVGFMLAGSPSMLPAFLYACLGAFACFLLYSLFLPKAERGAKVASNSKFLASIFDVASPGLLLRLLAVALISSMMQMNGVILPLVVVGPAHGTNADVGVLVGIVAFLEIVFILLWGWVERRSSSVLILAIGAVLYCGYLFLLGFATTPWQVYVLTPLAGLGAAAIISVPISYLQNLIADRAGLGSSLIAVNMFLSGGLNSLVFALGTRVSDYAFTAKLGAGVGLLGVVMMIVMEKPRLRPSRSF</sequence>
<protein>
    <submittedName>
        <fullName evidence="11">MFS transporter</fullName>
    </submittedName>
</protein>
<comment type="similarity">
    <text evidence="2">Belongs to the major facilitator superfamily. Set transporter family.</text>
</comment>
<dbReference type="OrthoDB" id="1491684at2"/>
<evidence type="ECO:0000256" key="5">
    <source>
        <dbReference type="ARBA" id="ARBA00022597"/>
    </source>
</evidence>
<feature type="transmembrane region" description="Helical" evidence="9">
    <location>
        <begin position="256"/>
        <end position="277"/>
    </location>
</feature>
<dbReference type="PANTHER" id="PTHR23535">
    <property type="entry name" value="SUGAR EFFLUX TRANSPORTER A-RELATED"/>
    <property type="match status" value="1"/>
</dbReference>
<comment type="subcellular location">
    <subcellularLocation>
        <location evidence="1">Cell membrane</location>
        <topology evidence="1">Multi-pass membrane protein</topology>
    </subcellularLocation>
</comment>
<evidence type="ECO:0000313" key="12">
    <source>
        <dbReference type="Proteomes" id="UP000186894"/>
    </source>
</evidence>
<dbReference type="Proteomes" id="UP000186894">
    <property type="component" value="Unassembled WGS sequence"/>
</dbReference>
<evidence type="ECO:0000256" key="1">
    <source>
        <dbReference type="ARBA" id="ARBA00004651"/>
    </source>
</evidence>
<keyword evidence="5" id="KW-0762">Sugar transport</keyword>